<dbReference type="EMBL" id="PP511470">
    <property type="protein sequence ID" value="XCD04517.1"/>
    <property type="molecule type" value="Genomic_DNA"/>
</dbReference>
<dbReference type="EMBL" id="PP511821">
    <property type="protein sequence ID" value="XCD07857.1"/>
    <property type="molecule type" value="Genomic_DNA"/>
</dbReference>
<organism evidence="2">
    <name type="scientific">Dulem virus 169</name>
    <dbReference type="NCBI Taxonomy" id="3145646"/>
    <lineage>
        <taxon>Viruses</taxon>
        <taxon>Monodnaviria</taxon>
        <taxon>Sangervirae</taxon>
        <taxon>Phixviricota</taxon>
        <taxon>Malgrandaviricetes</taxon>
        <taxon>Petitvirales</taxon>
        <taxon>Microviridae</taxon>
        <taxon>Microvirus</taxon>
    </lineage>
</organism>
<name>A0AAU8AWB9_9VIRU</name>
<dbReference type="Pfam" id="PF09675">
    <property type="entry name" value="Chlamy_scaf"/>
    <property type="match status" value="1"/>
</dbReference>
<protein>
    <submittedName>
        <fullName evidence="2">Internal scaffolding protein</fullName>
    </submittedName>
</protein>
<dbReference type="EMBL" id="PP511355">
    <property type="protein sequence ID" value="XCD03418.1"/>
    <property type="molecule type" value="Genomic_DNA"/>
</dbReference>
<evidence type="ECO:0000313" key="4">
    <source>
        <dbReference type="EMBL" id="XCD07857.1"/>
    </source>
</evidence>
<dbReference type="EMBL" id="PP511415">
    <property type="protein sequence ID" value="XCD04032.1"/>
    <property type="molecule type" value="Genomic_DNA"/>
</dbReference>
<accession>A0AAU8AWB9</accession>
<evidence type="ECO:0000313" key="3">
    <source>
        <dbReference type="EMBL" id="XCD04517.1"/>
    </source>
</evidence>
<evidence type="ECO:0000313" key="2">
    <source>
        <dbReference type="EMBL" id="XCD04032.1"/>
    </source>
</evidence>
<dbReference type="InterPro" id="IPR014131">
    <property type="entry name" value="Chlamydia_phage_Vp3"/>
</dbReference>
<evidence type="ECO:0000313" key="1">
    <source>
        <dbReference type="EMBL" id="XCD03418.1"/>
    </source>
</evidence>
<sequence>MFRSFFDKVHPKFYTDVGSPVKDEFQLRVVDETLDIVKTGQSNLYEYIQSHADSVDIHKILERCAQVEDYSILQRMPSDFMDVTQAPSNLAEAYQAVKDSENYFAQLPKEIRSEFNNNFVDFIHNLGTSKFDSVVGSYLDSLNAGSVDSNVDTNVSAGGDISES</sequence>
<reference evidence="2" key="1">
    <citation type="submission" date="2024-03" db="EMBL/GenBank/DDBJ databases">
        <title>Diverse circular DNA viruses in blood, oral, and fecal samples of captive lemurs.</title>
        <authorList>
            <person name="Paietta E.N."/>
            <person name="Kraberger S."/>
            <person name="Lund M.C."/>
            <person name="Custer J.M."/>
            <person name="Vargas K.M."/>
            <person name="Ehmke E.E."/>
            <person name="Yoder A.D."/>
            <person name="Varsani A."/>
        </authorList>
    </citation>
    <scope>NUCLEOTIDE SEQUENCE</scope>
    <source>
        <strain evidence="1">Duke_18_63</strain>
        <strain evidence="2">Duke_21_76</strain>
        <strain evidence="3">Duke_23FS_47</strain>
        <strain evidence="4">Duke_28FS_87</strain>
    </source>
</reference>
<proteinExistence type="predicted"/>